<feature type="transmembrane region" description="Helical" evidence="10">
    <location>
        <begin position="372"/>
        <end position="392"/>
    </location>
</feature>
<keyword evidence="8 10" id="KW-0472">Membrane</keyword>
<accession>A0A8J3CIH7</accession>
<dbReference type="InterPro" id="IPR042094">
    <property type="entry name" value="T2SS_GspF_sf"/>
</dbReference>
<keyword evidence="4" id="KW-1003">Cell membrane</keyword>
<keyword evidence="7 10" id="KW-1133">Transmembrane helix</keyword>
<dbReference type="PRINTS" id="PR00812">
    <property type="entry name" value="BCTERIALGSPF"/>
</dbReference>
<keyword evidence="5" id="KW-0997">Cell inner membrane</keyword>
<dbReference type="GO" id="GO:0005886">
    <property type="term" value="C:plasma membrane"/>
    <property type="evidence" value="ECO:0007669"/>
    <property type="project" value="UniProtKB-SubCell"/>
</dbReference>
<evidence type="ECO:0000256" key="6">
    <source>
        <dbReference type="ARBA" id="ARBA00022692"/>
    </source>
</evidence>
<comment type="caution">
    <text evidence="12">The sequence shown here is derived from an EMBL/GenBank/DDBJ whole genome shotgun (WGS) entry which is preliminary data.</text>
</comment>
<dbReference type="PANTHER" id="PTHR30012:SF7">
    <property type="entry name" value="PROTEIN TRANSPORT PROTEIN HOFC HOMOLOG"/>
    <property type="match status" value="1"/>
</dbReference>
<dbReference type="GO" id="GO:0015628">
    <property type="term" value="P:protein secretion by the type II secretion system"/>
    <property type="evidence" value="ECO:0007669"/>
    <property type="project" value="TreeGrafter"/>
</dbReference>
<feature type="transmembrane region" description="Helical" evidence="10">
    <location>
        <begin position="166"/>
        <end position="196"/>
    </location>
</feature>
<evidence type="ECO:0000259" key="11">
    <source>
        <dbReference type="Pfam" id="PF00482"/>
    </source>
</evidence>
<keyword evidence="6 9" id="KW-0812">Transmembrane</keyword>
<dbReference type="Proteomes" id="UP000614287">
    <property type="component" value="Unassembled WGS sequence"/>
</dbReference>
<feature type="domain" description="Type II secretion system protein GspF" evidence="11">
    <location>
        <begin position="67"/>
        <end position="190"/>
    </location>
</feature>
<reference evidence="12" key="2">
    <citation type="submission" date="2020-09" db="EMBL/GenBank/DDBJ databases">
        <authorList>
            <person name="Sun Q."/>
            <person name="Kim S."/>
        </authorList>
    </citation>
    <scope>NUCLEOTIDE SEQUENCE</scope>
    <source>
        <strain evidence="12">KCTC 32501</strain>
    </source>
</reference>
<reference evidence="12" key="1">
    <citation type="journal article" date="2014" name="Int. J. Syst. Evol. Microbiol.">
        <title>Complete genome sequence of Corynebacterium casei LMG S-19264T (=DSM 44701T), isolated from a smear-ripened cheese.</title>
        <authorList>
            <consortium name="US DOE Joint Genome Institute (JGI-PGF)"/>
            <person name="Walter F."/>
            <person name="Albersmeier A."/>
            <person name="Kalinowski J."/>
            <person name="Ruckert C."/>
        </authorList>
    </citation>
    <scope>NUCLEOTIDE SEQUENCE</scope>
    <source>
        <strain evidence="12">KCTC 32501</strain>
    </source>
</reference>
<sequence>MNQTDTFTRYTWHGQNRTGQAVSGVLYGDDKNSIREQLAQRGIIATRIHPSREPLFRTVSPVLVTRFLSELATLYAAGVPLLRILAVLIHSQKSKHFKNVIQTIRLDIERGESLHRALRHHPRVFDELTCNLIESGEAAGELDKVLFNITQTQERRSQLNAQIRTALAYPLFVIVVALLIWVALLIGVVPVFEGIYKNSGKPLPWLTQMLIDSSRFLRHQWWALGLLLIAALVIYHRTSNVRWQYAKDKLKLKLPIFGDLLSTAWHAQFARTLGLLYGAGIPLHQALTVSARTVPNLPMRDAINAGTSDILQGHSLSLSMSQHPIFESSLIQRIQIGEESGTLATMLNQHAEHNEFLVEQTIKRLSSLIEPLLVLFIGVVVAIMVIALYWPILNLGTAIR</sequence>
<keyword evidence="13" id="KW-1185">Reference proteome</keyword>
<dbReference type="FunFam" id="1.20.81.30:FF:000001">
    <property type="entry name" value="Type II secretion system protein F"/>
    <property type="match status" value="2"/>
</dbReference>
<feature type="transmembrane region" description="Helical" evidence="10">
    <location>
        <begin position="216"/>
        <end position="235"/>
    </location>
</feature>
<comment type="subcellular location">
    <subcellularLocation>
        <location evidence="1 9">Cell inner membrane</location>
        <topology evidence="1 9">Multi-pass membrane protein</topology>
    </subcellularLocation>
</comment>
<dbReference type="Gene3D" id="1.20.81.30">
    <property type="entry name" value="Type II secretion system (T2SS), domain F"/>
    <property type="match status" value="2"/>
</dbReference>
<evidence type="ECO:0000256" key="4">
    <source>
        <dbReference type="ARBA" id="ARBA00022475"/>
    </source>
</evidence>
<dbReference type="InterPro" id="IPR003004">
    <property type="entry name" value="GspF/PilC"/>
</dbReference>
<comment type="similarity">
    <text evidence="2 9">Belongs to the GSP F family.</text>
</comment>
<feature type="domain" description="Type II secretion system protein GspF" evidence="11">
    <location>
        <begin position="269"/>
        <end position="391"/>
    </location>
</feature>
<evidence type="ECO:0000256" key="2">
    <source>
        <dbReference type="ARBA" id="ARBA00005745"/>
    </source>
</evidence>
<name>A0A8J3CIH7_9BURK</name>
<protein>
    <submittedName>
        <fullName evidence="12">Type II secretion system protein F</fullName>
    </submittedName>
</protein>
<dbReference type="EMBL" id="BMZG01000008">
    <property type="protein sequence ID" value="GHA76084.1"/>
    <property type="molecule type" value="Genomic_DNA"/>
</dbReference>
<dbReference type="AlphaFoldDB" id="A0A8J3CIH7"/>
<keyword evidence="3 9" id="KW-0813">Transport</keyword>
<organism evidence="12 13">
    <name type="scientific">Formosimonas limnophila</name>
    <dbReference type="NCBI Taxonomy" id="1384487"/>
    <lineage>
        <taxon>Bacteria</taxon>
        <taxon>Pseudomonadati</taxon>
        <taxon>Pseudomonadota</taxon>
        <taxon>Betaproteobacteria</taxon>
        <taxon>Burkholderiales</taxon>
        <taxon>Burkholderiaceae</taxon>
        <taxon>Formosimonas</taxon>
    </lineage>
</organism>
<evidence type="ECO:0000313" key="13">
    <source>
        <dbReference type="Proteomes" id="UP000614287"/>
    </source>
</evidence>
<dbReference type="Pfam" id="PF00482">
    <property type="entry name" value="T2SSF"/>
    <property type="match status" value="2"/>
</dbReference>
<evidence type="ECO:0000256" key="10">
    <source>
        <dbReference type="SAM" id="Phobius"/>
    </source>
</evidence>
<evidence type="ECO:0000313" key="12">
    <source>
        <dbReference type="EMBL" id="GHA76084.1"/>
    </source>
</evidence>
<dbReference type="InterPro" id="IPR001992">
    <property type="entry name" value="T2SS_GspF/T4SS_PilC_CS"/>
</dbReference>
<dbReference type="RefSeq" id="WP_189493474.1">
    <property type="nucleotide sequence ID" value="NZ_BMZG01000008.1"/>
</dbReference>
<dbReference type="InterPro" id="IPR018076">
    <property type="entry name" value="T2SS_GspF_dom"/>
</dbReference>
<dbReference type="PROSITE" id="PS00874">
    <property type="entry name" value="T2SP_F"/>
    <property type="match status" value="1"/>
</dbReference>
<evidence type="ECO:0000256" key="5">
    <source>
        <dbReference type="ARBA" id="ARBA00022519"/>
    </source>
</evidence>
<proteinExistence type="inferred from homology"/>
<evidence type="ECO:0000256" key="9">
    <source>
        <dbReference type="RuleBase" id="RU003923"/>
    </source>
</evidence>
<evidence type="ECO:0000256" key="8">
    <source>
        <dbReference type="ARBA" id="ARBA00023136"/>
    </source>
</evidence>
<evidence type="ECO:0000256" key="1">
    <source>
        <dbReference type="ARBA" id="ARBA00004429"/>
    </source>
</evidence>
<evidence type="ECO:0000256" key="3">
    <source>
        <dbReference type="ARBA" id="ARBA00022448"/>
    </source>
</evidence>
<evidence type="ECO:0000256" key="7">
    <source>
        <dbReference type="ARBA" id="ARBA00022989"/>
    </source>
</evidence>
<dbReference type="PANTHER" id="PTHR30012">
    <property type="entry name" value="GENERAL SECRETION PATHWAY PROTEIN"/>
    <property type="match status" value="1"/>
</dbReference>
<gene>
    <name evidence="12" type="primary">pilC</name>
    <name evidence="12" type="ORF">GCM10009007_16420</name>
</gene>